<feature type="compositionally biased region" description="Polar residues" evidence="1">
    <location>
        <begin position="236"/>
        <end position="249"/>
    </location>
</feature>
<dbReference type="Proteomes" id="UP000708208">
    <property type="component" value="Unassembled WGS sequence"/>
</dbReference>
<dbReference type="PANTHER" id="PTHR13554:SF10">
    <property type="entry name" value="26S PROTEASOME NON-ATPASE REGULATORY SUBUNIT 5"/>
    <property type="match status" value="1"/>
</dbReference>
<dbReference type="InterPro" id="IPR006594">
    <property type="entry name" value="LisH"/>
</dbReference>
<evidence type="ECO:0008006" key="4">
    <source>
        <dbReference type="Google" id="ProtNLM"/>
    </source>
</evidence>
<dbReference type="Pfam" id="PF10508">
    <property type="entry name" value="Proteasom_PSMB"/>
    <property type="match status" value="1"/>
</dbReference>
<dbReference type="InterPro" id="IPR019538">
    <property type="entry name" value="PSMD5"/>
</dbReference>
<reference evidence="2" key="1">
    <citation type="submission" date="2021-06" db="EMBL/GenBank/DDBJ databases">
        <authorList>
            <person name="Hodson N. C."/>
            <person name="Mongue J. A."/>
            <person name="Jaron S. K."/>
        </authorList>
    </citation>
    <scope>NUCLEOTIDE SEQUENCE</scope>
</reference>
<feature type="compositionally biased region" description="Basic and acidic residues" evidence="1">
    <location>
        <begin position="149"/>
        <end position="174"/>
    </location>
</feature>
<organism evidence="2 3">
    <name type="scientific">Allacma fusca</name>
    <dbReference type="NCBI Taxonomy" id="39272"/>
    <lineage>
        <taxon>Eukaryota</taxon>
        <taxon>Metazoa</taxon>
        <taxon>Ecdysozoa</taxon>
        <taxon>Arthropoda</taxon>
        <taxon>Hexapoda</taxon>
        <taxon>Collembola</taxon>
        <taxon>Symphypleona</taxon>
        <taxon>Sminthuridae</taxon>
        <taxon>Allacma</taxon>
    </lineage>
</organism>
<gene>
    <name evidence="2" type="ORF">AFUS01_LOCUS32343</name>
</gene>
<feature type="region of interest" description="Disordered" evidence="1">
    <location>
        <begin position="222"/>
        <end position="279"/>
    </location>
</feature>
<proteinExistence type="predicted"/>
<comment type="caution">
    <text evidence="2">The sequence shown here is derived from an EMBL/GenBank/DDBJ whole genome shotgun (WGS) entry which is preliminary data.</text>
</comment>
<sequence>MKSQIAQFVQDNGRTTKDFSVNVSRVHPAILSMIYEYLKWVGMKNTCALLLCESPVQFETNNADALIGNSSAVPELCTYLSEKLAQTEKSRLSETLGSGHFEKNVEQANKISSKSSGEPPEGQKDSMNNQTEPSSNCNSVTSDLSESESFSKSDRKDKNVYSKQYEKNVSDNLKKNQGNPKLEKELKASNSDQSVQQNVNKENKHYVFMTEKQKMEALNMKLTNDEPVKSPPFDSITKQSESEQSSRISNPGKKPTSFEPDFEDESISDLNGSTAEDVTQDLSMDSDSKLLAECEHLMVLKSNYPHIQIYKITKQCLFSAQGALKVSPPNQLLNQTTALTKEHLLAVMAADTVSAIKNILNDIGNSHNDDKKRKDLLESLRTALAHFSRAELEENVDQLPLEVLFDCLGEETESTCVILKDLMMVSDPLKNLEKYHEYMLQGFQHPSDEVRVLVIAQLRRFVEIGGNALNILCADHQDLLIAALKQQGGEDLGVAKQSGLFLTKLAGTDRGFDFALGRVGTDTLKQLVNDEGARGAVKFRVYETLCNVANISEKHLEAIQNNIKLIEPLNHLAFESDDPLGQLNALEILAVLSETPHGLQALSNANVFTKVIQLAKDWQNNPLGSLLFPGLIKFVGRIGVQRLPPEELVLLVLDAITNSGEDIPLATVGIEALAFIGSTQEGKLHLDKEHRLRKCFERTREILSNAVSEYRCRVLEALSYLFGSDEAHTPCLPRWFGLVFPQISVLFDLAQLPFADIRLKALTFLSSIAHLEWAQKHYLRSPGVIEYLTDRNIEPDKDCALAKFKIVSIIIDSTTPTTLKILSPENLARLRVHVKQGPFYAPAQSTVAFEGAS</sequence>
<feature type="region of interest" description="Disordered" evidence="1">
    <location>
        <begin position="91"/>
        <end position="179"/>
    </location>
</feature>
<dbReference type="PANTHER" id="PTHR13554">
    <property type="entry name" value="26S PROTEASOME NON-ATPASE REGULATORY SUBUNIT 5-RELATED"/>
    <property type="match status" value="1"/>
</dbReference>
<dbReference type="PROSITE" id="PS50896">
    <property type="entry name" value="LISH"/>
    <property type="match status" value="1"/>
</dbReference>
<evidence type="ECO:0000313" key="2">
    <source>
        <dbReference type="EMBL" id="CAG7822052.1"/>
    </source>
</evidence>
<protein>
    <recommendedName>
        <fullName evidence="4">26S proteasome non-ATPase regulatory subunit 5</fullName>
    </recommendedName>
</protein>
<dbReference type="EMBL" id="CAJVCH010525178">
    <property type="protein sequence ID" value="CAG7822052.1"/>
    <property type="molecule type" value="Genomic_DNA"/>
</dbReference>
<dbReference type="GO" id="GO:0005829">
    <property type="term" value="C:cytosol"/>
    <property type="evidence" value="ECO:0007669"/>
    <property type="project" value="TreeGrafter"/>
</dbReference>
<feature type="compositionally biased region" description="Polar residues" evidence="1">
    <location>
        <begin position="268"/>
        <end position="279"/>
    </location>
</feature>
<evidence type="ECO:0000313" key="3">
    <source>
        <dbReference type="Proteomes" id="UP000708208"/>
    </source>
</evidence>
<dbReference type="OrthoDB" id="10250600at2759"/>
<dbReference type="GO" id="GO:0043248">
    <property type="term" value="P:proteasome assembly"/>
    <property type="evidence" value="ECO:0007669"/>
    <property type="project" value="InterPro"/>
</dbReference>
<accession>A0A8J2KY14</accession>
<keyword evidence="3" id="KW-1185">Reference proteome</keyword>
<feature type="compositionally biased region" description="Polar residues" evidence="1">
    <location>
        <begin position="125"/>
        <end position="138"/>
    </location>
</feature>
<evidence type="ECO:0000256" key="1">
    <source>
        <dbReference type="SAM" id="MobiDB-lite"/>
    </source>
</evidence>
<feature type="compositionally biased region" description="Polar residues" evidence="1">
    <location>
        <begin position="106"/>
        <end position="116"/>
    </location>
</feature>
<feature type="compositionally biased region" description="Low complexity" evidence="1">
    <location>
        <begin position="139"/>
        <end position="148"/>
    </location>
</feature>
<dbReference type="AlphaFoldDB" id="A0A8J2KY14"/>
<name>A0A8J2KY14_9HEXA</name>